<protein>
    <submittedName>
        <fullName evidence="10">Phosphomannomutase</fullName>
    </submittedName>
</protein>
<dbReference type="CDD" id="cd03089">
    <property type="entry name" value="PMM_PGM"/>
    <property type="match status" value="1"/>
</dbReference>
<dbReference type="GO" id="GO:0016868">
    <property type="term" value="F:intramolecular phosphotransferase activity"/>
    <property type="evidence" value="ECO:0007669"/>
    <property type="project" value="InterPro"/>
</dbReference>
<dbReference type="InterPro" id="IPR005844">
    <property type="entry name" value="A-D-PHexomutase_a/b/a-I"/>
</dbReference>
<dbReference type="SUPFAM" id="SSF53738">
    <property type="entry name" value="Phosphoglucomutase, first 3 domains"/>
    <property type="match status" value="3"/>
</dbReference>
<feature type="domain" description="Alpha-D-phosphohexomutase alpha/beta/alpha" evidence="8">
    <location>
        <begin position="158"/>
        <end position="254"/>
    </location>
</feature>
<evidence type="ECO:0000259" key="9">
    <source>
        <dbReference type="Pfam" id="PF02880"/>
    </source>
</evidence>
<evidence type="ECO:0000256" key="1">
    <source>
        <dbReference type="ARBA" id="ARBA00001946"/>
    </source>
</evidence>
<accession>A0A0G1GTQ6</accession>
<feature type="domain" description="Alpha-D-phosphohexomutase alpha/beta/alpha" evidence="7">
    <location>
        <begin position="9"/>
        <end position="123"/>
    </location>
</feature>
<dbReference type="InterPro" id="IPR005841">
    <property type="entry name" value="Alpha-D-phosphohexomutase_SF"/>
</dbReference>
<evidence type="ECO:0000256" key="3">
    <source>
        <dbReference type="ARBA" id="ARBA00022553"/>
    </source>
</evidence>
<dbReference type="PRINTS" id="PR00509">
    <property type="entry name" value="PGMPMM"/>
</dbReference>
<dbReference type="GO" id="GO:0046872">
    <property type="term" value="F:metal ion binding"/>
    <property type="evidence" value="ECO:0007669"/>
    <property type="project" value="UniProtKB-KW"/>
</dbReference>
<dbReference type="Pfam" id="PF02878">
    <property type="entry name" value="PGM_PMM_I"/>
    <property type="match status" value="1"/>
</dbReference>
<evidence type="ECO:0000313" key="11">
    <source>
        <dbReference type="Proteomes" id="UP000034617"/>
    </source>
</evidence>
<evidence type="ECO:0000313" key="10">
    <source>
        <dbReference type="EMBL" id="KKT38481.1"/>
    </source>
</evidence>
<organism evidence="10 11">
    <name type="scientific">Candidatus Gottesmanbacteria bacterium GW2011_GWB1_44_11c</name>
    <dbReference type="NCBI Taxonomy" id="1618447"/>
    <lineage>
        <taxon>Bacteria</taxon>
        <taxon>Candidatus Gottesmaniibacteriota</taxon>
    </lineage>
</organism>
<dbReference type="PANTHER" id="PTHR43771:SF1">
    <property type="entry name" value="PHOSPHOMANNOMUTASE"/>
    <property type="match status" value="1"/>
</dbReference>
<keyword evidence="3" id="KW-0597">Phosphoprotein</keyword>
<dbReference type="PATRIC" id="fig|1618447.3.peg.414"/>
<evidence type="ECO:0000259" key="8">
    <source>
        <dbReference type="Pfam" id="PF02879"/>
    </source>
</evidence>
<sequence>MNSPIDLTIFKDYDIRGVYPTQINVKVFTAIAYAIVRQFQPKTVAICRDMRLSSQKIRDSLVDVFTTLGIDVFDAGLAGTENQYFIAGTKDYDLVIMISASHNPPEYNGMKVVKKGPVAVSGDSGLYAVRDQIKNGPLPPAVKKGIVTNIDLWNEWKQKIHSIVNTSLLKPLKVVADAGNGMAGKIVPYALEGTPIQLTPLFFQLDGHFPNHVPNPLIPENNKAGQEKILEIRADVGVTFDGDADRMFLIDDKGRFVPGTITTALLARYILENHPGETVLYNAICGRIVPHVIEQYKGKAIRVRVGHSPIKLKMRETNAIFAGEHSGHYYYRDYYCAESGILSALMIFALLSKSDRKLSELVDELNIYPSSGEINFSVSDIPSVLSAIKAAYADAVSTDELDGVSVWYPTYWFNFRPSKTEQLLRMNIEADTADILKQKTDELLSKMASFGAKIK</sequence>
<dbReference type="Pfam" id="PF02880">
    <property type="entry name" value="PGM_PMM_III"/>
    <property type="match status" value="1"/>
</dbReference>
<dbReference type="Gene3D" id="3.30.310.50">
    <property type="entry name" value="Alpha-D-phosphohexomutase, C-terminal domain"/>
    <property type="match status" value="1"/>
</dbReference>
<dbReference type="InterPro" id="IPR016055">
    <property type="entry name" value="A-D-PHexomutase_a/b/a-I/II/III"/>
</dbReference>
<comment type="similarity">
    <text evidence="2">Belongs to the phosphohexose mutase family.</text>
</comment>
<dbReference type="InterPro" id="IPR005845">
    <property type="entry name" value="A-D-PHexomutase_a/b/a-II"/>
</dbReference>
<gene>
    <name evidence="10" type="ORF">UW22_C0010G0017</name>
</gene>
<dbReference type="GO" id="GO:0005975">
    <property type="term" value="P:carbohydrate metabolic process"/>
    <property type="evidence" value="ECO:0007669"/>
    <property type="project" value="InterPro"/>
</dbReference>
<dbReference type="InterPro" id="IPR036900">
    <property type="entry name" value="A-D-PHexomutase_C_sf"/>
</dbReference>
<reference evidence="10 11" key="1">
    <citation type="journal article" date="2015" name="Nature">
        <title>rRNA introns, odd ribosomes, and small enigmatic genomes across a large radiation of phyla.</title>
        <authorList>
            <person name="Brown C.T."/>
            <person name="Hug L.A."/>
            <person name="Thomas B.C."/>
            <person name="Sharon I."/>
            <person name="Castelle C.J."/>
            <person name="Singh A."/>
            <person name="Wilkins M.J."/>
            <person name="Williams K.H."/>
            <person name="Banfield J.F."/>
        </authorList>
    </citation>
    <scope>NUCLEOTIDE SEQUENCE [LARGE SCALE GENOMIC DNA]</scope>
</reference>
<evidence type="ECO:0000259" key="7">
    <source>
        <dbReference type="Pfam" id="PF02878"/>
    </source>
</evidence>
<keyword evidence="6" id="KW-0413">Isomerase</keyword>
<keyword evidence="5" id="KW-0460">Magnesium</keyword>
<dbReference type="SUPFAM" id="SSF55957">
    <property type="entry name" value="Phosphoglucomutase, C-terminal domain"/>
    <property type="match status" value="1"/>
</dbReference>
<dbReference type="Pfam" id="PF02879">
    <property type="entry name" value="PGM_PMM_II"/>
    <property type="match status" value="1"/>
</dbReference>
<evidence type="ECO:0000256" key="2">
    <source>
        <dbReference type="ARBA" id="ARBA00010231"/>
    </source>
</evidence>
<evidence type="ECO:0000256" key="6">
    <source>
        <dbReference type="ARBA" id="ARBA00023235"/>
    </source>
</evidence>
<feature type="domain" description="Alpha-D-phosphohexomutase alpha/beta/alpha" evidence="9">
    <location>
        <begin position="261"/>
        <end position="365"/>
    </location>
</feature>
<dbReference type="AlphaFoldDB" id="A0A0G1GTQ6"/>
<dbReference type="Gene3D" id="3.40.120.10">
    <property type="entry name" value="Alpha-D-Glucose-1,6-Bisphosphate, subunit A, domain 3"/>
    <property type="match status" value="3"/>
</dbReference>
<comment type="caution">
    <text evidence="10">The sequence shown here is derived from an EMBL/GenBank/DDBJ whole genome shotgun (WGS) entry which is preliminary data.</text>
</comment>
<proteinExistence type="inferred from homology"/>
<name>A0A0G1GTQ6_9BACT</name>
<dbReference type="Proteomes" id="UP000034617">
    <property type="component" value="Unassembled WGS sequence"/>
</dbReference>
<evidence type="ECO:0000256" key="5">
    <source>
        <dbReference type="ARBA" id="ARBA00022842"/>
    </source>
</evidence>
<dbReference type="InterPro" id="IPR005846">
    <property type="entry name" value="A-D-PHexomutase_a/b/a-III"/>
</dbReference>
<dbReference type="PANTHER" id="PTHR43771">
    <property type="entry name" value="PHOSPHOMANNOMUTASE"/>
    <property type="match status" value="1"/>
</dbReference>
<comment type="cofactor">
    <cofactor evidence="1">
        <name>Mg(2+)</name>
        <dbReference type="ChEBI" id="CHEBI:18420"/>
    </cofactor>
</comment>
<keyword evidence="4" id="KW-0479">Metal-binding</keyword>
<dbReference type="EMBL" id="LCHM01000010">
    <property type="protein sequence ID" value="KKT38481.1"/>
    <property type="molecule type" value="Genomic_DNA"/>
</dbReference>
<evidence type="ECO:0000256" key="4">
    <source>
        <dbReference type="ARBA" id="ARBA00022723"/>
    </source>
</evidence>